<dbReference type="RefSeq" id="WP_041017824.1">
    <property type="nucleotide sequence ID" value="NZ_CCEJ010000007.1"/>
</dbReference>
<reference evidence="3" key="1">
    <citation type="submission" date="2013-12" db="EMBL/GenBank/DDBJ databases">
        <authorList>
            <person name="Linke B."/>
        </authorList>
    </citation>
    <scope>NUCLEOTIDE SEQUENCE [LARGE SCALE GENOMIC DNA]</scope>
    <source>
        <strain evidence="3">CRIB-18</strain>
    </source>
</reference>
<keyword evidence="2" id="KW-0472">Membrane</keyword>
<reference evidence="3" key="2">
    <citation type="submission" date="2014-09" db="EMBL/GenBank/DDBJ databases">
        <title>Criblamydia sequanensis harbors a mega-plasmid encoding arsenite resistance.</title>
        <authorList>
            <person name="Bertelli C."/>
            <person name="Goesmann A."/>
            <person name="Greub G."/>
        </authorList>
    </citation>
    <scope>NUCLEOTIDE SEQUENCE [LARGE SCALE GENOMIC DNA]</scope>
    <source>
        <strain evidence="3">CRIB-18</strain>
    </source>
</reference>
<sequence length="871" mass="97303">MQNFLDLMNPLSSRYNACADLNKLSPVSYVTVIFVTAIASLLTAFLGTALVFRLLVGRLKPIELPPAKPTPLTDTATKVADSAKDLLPGANPASKEPPLAPPPPDLKPPSRTRNSKEEVTLASYFDGTRTLNKRQPVATPQVPHIEQASDEGLTPPPAPTPPPVKALPSQKSTQAFTLDSFFDGTLSLKSEKMVLSNGVIAQVEANQASGTSELEPPIKKNSSVEDLKKLLEQTGSFNDEVETFKQTHCIQEEEGSGKIEKEAKELAEKEESDFGFENLSLESSIFFNQRTRNDLGLNPEECNLTSYLSYLKSDWSVSNGVQETPITFKDGKIIPIDSSDEEGKKLALSKFLHILKETYGTELSHVVIYRYKLNEEVLTLETIKKALIGVSANVKASDLEKLFTEIKKDEISRYRASELLKKIDLAHFEAIRAKNEFRELTSEDIQFLLKAFKTYQSNDSAEIESIGGSLSWTLSEKSASDFCLTHDVGLLSTLSEWNDLRLELDYEGALSEYIGKTVSYHELKEGMVITLPRKDNTFCFYKVASKLAPKKDAVISFLFVPLIESQDLDPSTGPNVHLTFRGTMPGVNDLDSGGSLYRDQDWTGIGRRAFKARKPEILEMVTSYLEASQPSQIHISGHSLGACDTQRGLAFLASHYANAEETSPLKKIKGLHAAGHNPPRANPTVNLVLKKAVAKISKQEKPIDMSLLYVRYFDKNYEDIVQKCGDVLAGTDTASGPIDGDDEVFKNAAFFKRRMIEITMDEENDISGILPRHTSRAFNKRRYPETFTSKKLDCAKEEDRKAFDKIAARRFEWDEKNYSALQKVLYGAFWYSSYLVRTPKNYLIRLPFHGLCYLGLEIQRQMAADPQRRHI</sequence>
<name>A0A090E0D4_9BACT</name>
<dbReference type="OrthoDB" id="22351at2"/>
<evidence type="ECO:0000256" key="2">
    <source>
        <dbReference type="SAM" id="Phobius"/>
    </source>
</evidence>
<protein>
    <submittedName>
        <fullName evidence="3">Membrane protein</fullName>
    </submittedName>
</protein>
<dbReference type="STRING" id="1437425.CSEC_1460"/>
<dbReference type="eggNOG" id="ENOG502ZQBH">
    <property type="taxonomic scope" value="Bacteria"/>
</dbReference>
<feature type="region of interest" description="Disordered" evidence="1">
    <location>
        <begin position="85"/>
        <end position="170"/>
    </location>
</feature>
<evidence type="ECO:0000313" key="4">
    <source>
        <dbReference type="Proteomes" id="UP000031552"/>
    </source>
</evidence>
<keyword evidence="2" id="KW-0812">Transmembrane</keyword>
<keyword evidence="2" id="KW-1133">Transmembrane helix</keyword>
<gene>
    <name evidence="3" type="ORF">CSEC_1460</name>
</gene>
<feature type="transmembrane region" description="Helical" evidence="2">
    <location>
        <begin position="29"/>
        <end position="52"/>
    </location>
</feature>
<dbReference type="SUPFAM" id="SSF53474">
    <property type="entry name" value="alpha/beta-Hydrolases"/>
    <property type="match status" value="1"/>
</dbReference>
<evidence type="ECO:0000256" key="1">
    <source>
        <dbReference type="SAM" id="MobiDB-lite"/>
    </source>
</evidence>
<evidence type="ECO:0000313" key="3">
    <source>
        <dbReference type="EMBL" id="CDR34274.1"/>
    </source>
</evidence>
<dbReference type="EMBL" id="CCEJ010000007">
    <property type="protein sequence ID" value="CDR34274.1"/>
    <property type="molecule type" value="Genomic_DNA"/>
</dbReference>
<proteinExistence type="predicted"/>
<feature type="compositionally biased region" description="Pro residues" evidence="1">
    <location>
        <begin position="98"/>
        <end position="107"/>
    </location>
</feature>
<organism evidence="3 4">
    <name type="scientific">Candidatus Criblamydia sequanensis CRIB-18</name>
    <dbReference type="NCBI Taxonomy" id="1437425"/>
    <lineage>
        <taxon>Bacteria</taxon>
        <taxon>Pseudomonadati</taxon>
        <taxon>Chlamydiota</taxon>
        <taxon>Chlamydiia</taxon>
        <taxon>Parachlamydiales</taxon>
        <taxon>Candidatus Criblamydiaceae</taxon>
        <taxon>Candidatus Criblamydia</taxon>
    </lineage>
</organism>
<feature type="compositionally biased region" description="Pro residues" evidence="1">
    <location>
        <begin position="154"/>
        <end position="165"/>
    </location>
</feature>
<keyword evidence="4" id="KW-1185">Reference proteome</keyword>
<dbReference type="AlphaFoldDB" id="A0A090E0D4"/>
<dbReference type="InterPro" id="IPR029058">
    <property type="entry name" value="AB_hydrolase_fold"/>
</dbReference>
<comment type="caution">
    <text evidence="3">The sequence shown here is derived from an EMBL/GenBank/DDBJ whole genome shotgun (WGS) entry which is preliminary data.</text>
</comment>
<dbReference type="Proteomes" id="UP000031552">
    <property type="component" value="Unassembled WGS sequence"/>
</dbReference>
<accession>A0A090E0D4</accession>